<keyword evidence="5" id="KW-1185">Reference proteome</keyword>
<feature type="signal peptide" evidence="2">
    <location>
        <begin position="1"/>
        <end position="28"/>
    </location>
</feature>
<dbReference type="NCBIfam" id="NF033681">
    <property type="entry name" value="ExeM_NucH_DNase"/>
    <property type="match status" value="1"/>
</dbReference>
<name>A0A975SXI6_9ACTN</name>
<dbReference type="PANTHER" id="PTHR42834">
    <property type="entry name" value="ENDONUCLEASE/EXONUCLEASE/PHOSPHATASE FAMILY PROTEIN (AFU_ORTHOLOGUE AFUA_3G09210)"/>
    <property type="match status" value="1"/>
</dbReference>
<feature type="domain" description="LTD" evidence="3">
    <location>
        <begin position="27"/>
        <end position="157"/>
    </location>
</feature>
<evidence type="ECO:0000256" key="2">
    <source>
        <dbReference type="SAM" id="SignalP"/>
    </source>
</evidence>
<evidence type="ECO:0000313" key="4">
    <source>
        <dbReference type="EMBL" id="QWZ07769.1"/>
    </source>
</evidence>
<evidence type="ECO:0000256" key="1">
    <source>
        <dbReference type="SAM" id="MobiDB-lite"/>
    </source>
</evidence>
<dbReference type="Pfam" id="PF16640">
    <property type="entry name" value="Big_3_5"/>
    <property type="match status" value="1"/>
</dbReference>
<evidence type="ECO:0000259" key="3">
    <source>
        <dbReference type="PROSITE" id="PS51841"/>
    </source>
</evidence>
<dbReference type="Pfam" id="PF00932">
    <property type="entry name" value="LTD"/>
    <property type="match status" value="1"/>
</dbReference>
<accession>A0A975SXI6</accession>
<keyword evidence="4" id="KW-0540">Nuclease</keyword>
<feature type="chain" id="PRO_5036824990" evidence="2">
    <location>
        <begin position="29"/>
        <end position="1015"/>
    </location>
</feature>
<sequence>MSRSPSRRWAAAVGLALVATPLAPLATAAPAAASTSGLVISEVYGGGGNSGAPYTNDFIELQNTTGSPLPLAGMSVQYRSATGTTSAATALSGTVPANGKFLVAEAAGATPSGALPTPDATGTLALSGTNGVVFLSSSATPVPATDPSVVDLVGYGTANAFEGSAPAPTLSNTTAATRTAAGADTNDNKADFGSAAPKPENSSTGPTQPPGDPVPASIEQIQGPGATSPFVDQSVITKGVVTAAYPTGGFNGYYLQTPGTGGALDLSTHDTSDGIFVFAGSGATYPHVGDFLQVTGKVTEFAGMTELTPAAGGVTTLIDQVATPAPATVGFPATDASRESLEGMLVAPQGAYTVTDNYSLNQYAEIGLAHDTRPLPQPTDVAKPGPAAQAVEADNATKKVVLDDGSSLNYLTSGKDVPLPYLTADHSIRVGAPATFTRPVVLDYRNNAWKLQPTQQLTAANAATVQPATFPDTRPAAPAPVGGDLKVASFNVLNFFPETGDDFVADGGTCSFYNDRAGNKVTVNSCNGNGPRGAANDENLLRQRAKIVAAINTLGADVLSLEEIENSAQYAGPDRRDDALSSLVDALNAAAGSAVWKFVPSPTPADRPAVTDEDVIRTAFIYKQAKAAPVGTSHILQDPAFDNAREPLAQAFRPAGGTAAQDFLVIVNHFKSKGSGVDDGTGQGNANPDRVAQAKALVTFADQQKALAGTDLVFLTGDFNSYTQEDPLQVLYDAGYTDIGADRAPDEYTYQFSGVVGSLDHVLANGPALAQVTGAHVWNINSVESVAYEYSRFNYNATSFYAPDPYRSSDHDPLLVGFDVPAPPAATTTTATVSPEPVVVRDTKPTLTARVAGDTGTVDAGTVTFTSGGTVLGTAPVSNGVATLTLPAYQAVGTQTVTASFGGTSAFAPSSADVAFDVVKATPRVVVGVQPTVIHKKTTSPRLDVTLTAPGQVVTGYVVVRQDGAILGFEQLVDGHATITLAPYKTKGQETVSVQYLGSDLAEAVTTPVTFTVQN</sequence>
<dbReference type="Proteomes" id="UP000683575">
    <property type="component" value="Chromosome"/>
</dbReference>
<dbReference type="EMBL" id="CP077062">
    <property type="protein sequence ID" value="QWZ07769.1"/>
    <property type="molecule type" value="Genomic_DNA"/>
</dbReference>
<dbReference type="InterPro" id="IPR001322">
    <property type="entry name" value="Lamin_tail_dom"/>
</dbReference>
<dbReference type="RefSeq" id="WP_216939279.1">
    <property type="nucleotide sequence ID" value="NZ_CP077062.1"/>
</dbReference>
<dbReference type="InterPro" id="IPR032109">
    <property type="entry name" value="Big_3_5"/>
</dbReference>
<dbReference type="CDD" id="cd10283">
    <property type="entry name" value="MnuA_DNase1-like"/>
    <property type="match status" value="1"/>
</dbReference>
<dbReference type="InterPro" id="IPR005135">
    <property type="entry name" value="Endo/exonuclease/phosphatase"/>
</dbReference>
<keyword evidence="4" id="KW-0255">Endonuclease</keyword>
<dbReference type="AlphaFoldDB" id="A0A975SXI6"/>
<dbReference type="CDD" id="cd04486">
    <property type="entry name" value="YhcR_OBF_like"/>
    <property type="match status" value="1"/>
</dbReference>
<gene>
    <name evidence="4" type="ORF">KRR39_20635</name>
</gene>
<dbReference type="GO" id="GO:0004519">
    <property type="term" value="F:endonuclease activity"/>
    <property type="evidence" value="ECO:0007669"/>
    <property type="project" value="UniProtKB-KW"/>
</dbReference>
<evidence type="ECO:0000313" key="5">
    <source>
        <dbReference type="Proteomes" id="UP000683575"/>
    </source>
</evidence>
<dbReference type="Pfam" id="PF03372">
    <property type="entry name" value="Exo_endo_phos"/>
    <property type="match status" value="1"/>
</dbReference>
<organism evidence="4 5">
    <name type="scientific">Nocardioides panacis</name>
    <dbReference type="NCBI Taxonomy" id="2849501"/>
    <lineage>
        <taxon>Bacteria</taxon>
        <taxon>Bacillati</taxon>
        <taxon>Actinomycetota</taxon>
        <taxon>Actinomycetes</taxon>
        <taxon>Propionibacteriales</taxon>
        <taxon>Nocardioidaceae</taxon>
        <taxon>Nocardioides</taxon>
    </lineage>
</organism>
<reference evidence="4" key="1">
    <citation type="submission" date="2021-06" db="EMBL/GenBank/DDBJ databases">
        <title>Complete genome sequence of Nocardioides sp. G188.</title>
        <authorList>
            <person name="Im W.-T."/>
        </authorList>
    </citation>
    <scope>NUCLEOTIDE SEQUENCE</scope>
    <source>
        <strain evidence="4">G188</strain>
    </source>
</reference>
<dbReference type="InterPro" id="IPR047971">
    <property type="entry name" value="ExeM-like"/>
</dbReference>
<feature type="region of interest" description="Disordered" evidence="1">
    <location>
        <begin position="180"/>
        <end position="229"/>
    </location>
</feature>
<protein>
    <submittedName>
        <fullName evidence="4">ExeM/NucH family extracellular endonuclease</fullName>
    </submittedName>
</protein>
<dbReference type="KEGG" id="nps:KRR39_20635"/>
<keyword evidence="2" id="KW-0732">Signal</keyword>
<proteinExistence type="predicted"/>
<dbReference type="PROSITE" id="PS51841">
    <property type="entry name" value="LTD"/>
    <property type="match status" value="1"/>
</dbReference>
<keyword evidence="4" id="KW-0378">Hydrolase</keyword>
<dbReference type="PANTHER" id="PTHR42834:SF1">
    <property type="entry name" value="ENDONUCLEASE_EXONUCLEASE_PHOSPHATASE FAMILY PROTEIN (AFU_ORTHOLOGUE AFUA_3G09210)"/>
    <property type="match status" value="1"/>
</dbReference>